<dbReference type="InterPro" id="IPR006571">
    <property type="entry name" value="TLDc_dom"/>
</dbReference>
<protein>
    <submittedName>
        <fullName evidence="6">13784_t:CDS:1</fullName>
    </submittedName>
</protein>
<feature type="domain" description="TLDc" evidence="5">
    <location>
        <begin position="433"/>
        <end position="591"/>
    </location>
</feature>
<dbReference type="PROSITE" id="PS50097">
    <property type="entry name" value="BTB"/>
    <property type="match status" value="1"/>
</dbReference>
<evidence type="ECO:0000313" key="6">
    <source>
        <dbReference type="EMBL" id="CAG8555987.1"/>
    </source>
</evidence>
<dbReference type="Proteomes" id="UP000789342">
    <property type="component" value="Unassembled WGS sequence"/>
</dbReference>
<evidence type="ECO:0000256" key="2">
    <source>
        <dbReference type="ARBA" id="ARBA00022737"/>
    </source>
</evidence>
<dbReference type="SUPFAM" id="SSF54695">
    <property type="entry name" value="POZ domain"/>
    <property type="match status" value="1"/>
</dbReference>
<dbReference type="PANTHER" id="PTHR45632">
    <property type="entry name" value="LD33804P"/>
    <property type="match status" value="1"/>
</dbReference>
<dbReference type="InterPro" id="IPR011333">
    <property type="entry name" value="SKP1/BTB/POZ_sf"/>
</dbReference>
<dbReference type="OrthoDB" id="2434378at2759"/>
<dbReference type="Gene3D" id="3.30.710.10">
    <property type="entry name" value="Potassium Channel Kv1.1, Chain A"/>
    <property type="match status" value="1"/>
</dbReference>
<proteinExistence type="predicted"/>
<dbReference type="PANTHER" id="PTHR45632:SF3">
    <property type="entry name" value="KELCH-LIKE PROTEIN 32"/>
    <property type="match status" value="1"/>
</dbReference>
<dbReference type="SMART" id="SM00225">
    <property type="entry name" value="BTB"/>
    <property type="match status" value="1"/>
</dbReference>
<dbReference type="Pfam" id="PF00651">
    <property type="entry name" value="BTB"/>
    <property type="match status" value="1"/>
</dbReference>
<dbReference type="InterPro" id="IPR000210">
    <property type="entry name" value="BTB/POZ_dom"/>
</dbReference>
<feature type="domain" description="BTB" evidence="4">
    <location>
        <begin position="23"/>
        <end position="121"/>
    </location>
</feature>
<keyword evidence="7" id="KW-1185">Reference proteome</keyword>
<evidence type="ECO:0000313" key="7">
    <source>
        <dbReference type="Proteomes" id="UP000789342"/>
    </source>
</evidence>
<comment type="caution">
    <text evidence="6">The sequence shown here is derived from an EMBL/GenBank/DDBJ whole genome shotgun (WGS) entry which is preliminary data.</text>
</comment>
<feature type="region of interest" description="Disordered" evidence="3">
    <location>
        <begin position="312"/>
        <end position="338"/>
    </location>
</feature>
<gene>
    <name evidence="6" type="ORF">AMORRO_LOCUS5792</name>
</gene>
<dbReference type="EMBL" id="CAJVPV010003624">
    <property type="protein sequence ID" value="CAG8555987.1"/>
    <property type="molecule type" value="Genomic_DNA"/>
</dbReference>
<evidence type="ECO:0000259" key="5">
    <source>
        <dbReference type="PROSITE" id="PS51886"/>
    </source>
</evidence>
<reference evidence="6" key="1">
    <citation type="submission" date="2021-06" db="EMBL/GenBank/DDBJ databases">
        <authorList>
            <person name="Kallberg Y."/>
            <person name="Tangrot J."/>
            <person name="Rosling A."/>
        </authorList>
    </citation>
    <scope>NUCLEOTIDE SEQUENCE</scope>
    <source>
        <strain evidence="6">CL551</strain>
    </source>
</reference>
<accession>A0A9N9FTZ4</accession>
<organism evidence="6 7">
    <name type="scientific">Acaulospora morrowiae</name>
    <dbReference type="NCBI Taxonomy" id="94023"/>
    <lineage>
        <taxon>Eukaryota</taxon>
        <taxon>Fungi</taxon>
        <taxon>Fungi incertae sedis</taxon>
        <taxon>Mucoromycota</taxon>
        <taxon>Glomeromycotina</taxon>
        <taxon>Glomeromycetes</taxon>
        <taxon>Diversisporales</taxon>
        <taxon>Acaulosporaceae</taxon>
        <taxon>Acaulospora</taxon>
    </lineage>
</organism>
<dbReference type="AlphaFoldDB" id="A0A9N9FTZ4"/>
<dbReference type="CDD" id="cd18186">
    <property type="entry name" value="BTB_POZ_ZBTB_KLHL-like"/>
    <property type="match status" value="1"/>
</dbReference>
<evidence type="ECO:0000256" key="1">
    <source>
        <dbReference type="ARBA" id="ARBA00022441"/>
    </source>
</evidence>
<name>A0A9N9FTZ4_9GLOM</name>
<keyword evidence="2" id="KW-0677">Repeat</keyword>
<dbReference type="PROSITE" id="PS51886">
    <property type="entry name" value="TLDC"/>
    <property type="match status" value="1"/>
</dbReference>
<evidence type="ECO:0000256" key="3">
    <source>
        <dbReference type="SAM" id="MobiDB-lite"/>
    </source>
</evidence>
<feature type="region of interest" description="Disordered" evidence="3">
    <location>
        <begin position="652"/>
        <end position="673"/>
    </location>
</feature>
<evidence type="ECO:0000259" key="4">
    <source>
        <dbReference type="PROSITE" id="PS50097"/>
    </source>
</evidence>
<sequence length="778" mass="88148">MTLDLLSGLSRDLGWLLDESDDHDIIIYAGEVPNTKGFKAHTNILRARSLYFRAVLSSKPSIQEYKNNNNHSLATPTSPVFVAPPHTAAGNYKEWYQLNISPETFGVMLKFMYSGRIDLEAESDTQKIIEYLFAADTLWLYQLLEHLQIYLIHNRSKWLQQNFVRVYSLLYKNTTTFKKLHQFTQSILFTQPHVLFDSPEYHTLTPEMIISLLKKNYVQLEESEIWAKVLEWGIRQNPEITSNRDVGNWGPENIACLQRTLSAILPLIKFEKMSSEGFNEKVRPYKSIFPVELYEKITRFQNIGDVSMVPLNPTPENSKRQHDLRTVSPSNETKVSSSKSIVPLSSPTYLTPEIRVTSVTRSTSPIVRPISPEFYTTSPEALVTRSTLPIILSPPPDPAAPFPTNIPPKPAIKKKVCYEASSLVSYKAQKNSTIISRTQLALISGWIDGRDLSSPEDASYSISNVPYKFKLLCRGSRHGFSDKMFHKRCDNQGPTVTVIKIKGIEGMIIGGYNPLNWQSPWIRKFEKCHHSFIFSIRTDDSEKRTNLEKNDHDKIVIGNDGSINRNLIVSTTPVKTKSVFSRAELSKYAISLHRSTGPAFGTTDLVLKDGIVKCKPECYMVDLLKDNGTGKGSHKKNKNYKKSYEEIFENNPTVAGPSMAHKKSDSSFNSGEDKVGHMTHRFNKSTSDFAVSIFSGDLNINKIDSQDKINSPDILSGLIFNNSHSDIEGFKDNCVENYDANDQSYLEFDEEADPLGKPNHFLVEEYEVYAVMNKKTLM</sequence>
<dbReference type="Pfam" id="PF07534">
    <property type="entry name" value="TLD"/>
    <property type="match status" value="1"/>
</dbReference>
<keyword evidence="1" id="KW-0880">Kelch repeat</keyword>